<evidence type="ECO:0000259" key="1">
    <source>
        <dbReference type="Pfam" id="PF04377"/>
    </source>
</evidence>
<sequence>MLAQVRCPVRLAPHELDAYLERGWFRMRQNIFTTNFVHFKNEFYSAIWLRVKLHEFSQDKTRDKLFKRNAGFRTEIRPAIITPEKEELYSQYKKHLPFEPMGTLGQLLLADFSPVNIYNTYEAAVYDGNKLIAIGFFDVGADSSAGIAAVYDHDYGKYSLGKFLIYLKMEYCKGLSMQYFYPGYFVPGYAAFDYKLSIGKSAIQFLQLKSQQWMPLEKFFPDDIPYEVMLLRLKEVQKLLAQSKLESKILKYEFFDANLFPELMNAQLFDFPIMLFCSDHVDDDLNHVIVFDVRDDQYHLLQCVPVYAPNAPNADPDFYSEYIIKEEQAVLSTTASAEMVDWIITFLNAKKNLGIIT</sequence>
<feature type="domain" description="N-end rule aminoacyl transferase C-terminal" evidence="1">
    <location>
        <begin position="84"/>
        <end position="199"/>
    </location>
</feature>
<protein>
    <submittedName>
        <fullName evidence="2">Arginine-tRNA-protein transferase</fullName>
    </submittedName>
</protein>
<name>A0A1T5LAT0_9BACT</name>
<dbReference type="STRING" id="688867.SAMN05660236_2779"/>
<evidence type="ECO:0000313" key="2">
    <source>
        <dbReference type="EMBL" id="SKC72528.1"/>
    </source>
</evidence>
<dbReference type="AlphaFoldDB" id="A0A1T5LAT0"/>
<dbReference type="Proteomes" id="UP000190961">
    <property type="component" value="Unassembled WGS sequence"/>
</dbReference>
<proteinExistence type="predicted"/>
<dbReference type="EMBL" id="FUZU01000002">
    <property type="protein sequence ID" value="SKC72528.1"/>
    <property type="molecule type" value="Genomic_DNA"/>
</dbReference>
<dbReference type="SUPFAM" id="SSF55729">
    <property type="entry name" value="Acyl-CoA N-acyltransferases (Nat)"/>
    <property type="match status" value="1"/>
</dbReference>
<dbReference type="InterPro" id="IPR016181">
    <property type="entry name" value="Acyl_CoA_acyltransferase"/>
</dbReference>
<reference evidence="2 3" key="1">
    <citation type="submission" date="2017-02" db="EMBL/GenBank/DDBJ databases">
        <authorList>
            <person name="Peterson S.W."/>
        </authorList>
    </citation>
    <scope>NUCLEOTIDE SEQUENCE [LARGE SCALE GENOMIC DNA]</scope>
    <source>
        <strain evidence="2 3">DSM 25262</strain>
    </source>
</reference>
<accession>A0A1T5LAT0</accession>
<dbReference type="Pfam" id="PF04377">
    <property type="entry name" value="ATE_C"/>
    <property type="match status" value="1"/>
</dbReference>
<dbReference type="InterPro" id="IPR007472">
    <property type="entry name" value="N-end_Aminoacyl_Trfase_C"/>
</dbReference>
<keyword evidence="2" id="KW-0808">Transferase</keyword>
<dbReference type="GO" id="GO:0004057">
    <property type="term" value="F:arginyl-tRNA--protein transferase activity"/>
    <property type="evidence" value="ECO:0007669"/>
    <property type="project" value="InterPro"/>
</dbReference>
<organism evidence="2 3">
    <name type="scientific">Ohtaekwangia koreensis</name>
    <dbReference type="NCBI Taxonomy" id="688867"/>
    <lineage>
        <taxon>Bacteria</taxon>
        <taxon>Pseudomonadati</taxon>
        <taxon>Bacteroidota</taxon>
        <taxon>Cytophagia</taxon>
        <taxon>Cytophagales</taxon>
        <taxon>Fulvivirgaceae</taxon>
        <taxon>Ohtaekwangia</taxon>
    </lineage>
</organism>
<gene>
    <name evidence="2" type="ORF">SAMN05660236_2779</name>
</gene>
<keyword evidence="3" id="KW-1185">Reference proteome</keyword>
<evidence type="ECO:0000313" key="3">
    <source>
        <dbReference type="Proteomes" id="UP000190961"/>
    </source>
</evidence>